<protein>
    <submittedName>
        <fullName evidence="2">CHAT domain-containing protein</fullName>
    </submittedName>
</protein>
<name>A0AAX4IUK2_9PEZI</name>
<dbReference type="EMBL" id="CP137311">
    <property type="protein sequence ID" value="WQF86823.1"/>
    <property type="molecule type" value="Genomic_DNA"/>
</dbReference>
<dbReference type="RefSeq" id="XP_062784044.1">
    <property type="nucleotide sequence ID" value="XM_062927993.1"/>
</dbReference>
<organism evidence="2 3">
    <name type="scientific">Colletotrichum destructivum</name>
    <dbReference type="NCBI Taxonomy" id="34406"/>
    <lineage>
        <taxon>Eukaryota</taxon>
        <taxon>Fungi</taxon>
        <taxon>Dikarya</taxon>
        <taxon>Ascomycota</taxon>
        <taxon>Pezizomycotina</taxon>
        <taxon>Sordariomycetes</taxon>
        <taxon>Hypocreomycetidae</taxon>
        <taxon>Glomerellales</taxon>
        <taxon>Glomerellaceae</taxon>
        <taxon>Colletotrichum</taxon>
        <taxon>Colletotrichum destructivum species complex</taxon>
    </lineage>
</organism>
<dbReference type="KEGG" id="cdet:87948337"/>
<dbReference type="Pfam" id="PF12770">
    <property type="entry name" value="CHAT"/>
    <property type="match status" value="1"/>
</dbReference>
<evidence type="ECO:0000259" key="1">
    <source>
        <dbReference type="Pfam" id="PF12770"/>
    </source>
</evidence>
<dbReference type="Proteomes" id="UP001322277">
    <property type="component" value="Chromosome 7"/>
</dbReference>
<evidence type="ECO:0000313" key="2">
    <source>
        <dbReference type="EMBL" id="WQF86823.1"/>
    </source>
</evidence>
<feature type="domain" description="CHAT" evidence="1">
    <location>
        <begin position="9"/>
        <end position="175"/>
    </location>
</feature>
<dbReference type="InterPro" id="IPR024983">
    <property type="entry name" value="CHAT_dom"/>
</dbReference>
<dbReference type="AlphaFoldDB" id="A0AAX4IUK2"/>
<dbReference type="GeneID" id="87948337"/>
<keyword evidence="3" id="KW-1185">Reference proteome</keyword>
<proteinExistence type="predicted"/>
<gene>
    <name evidence="2" type="ORF">CDEST_11837</name>
</gene>
<sequence length="175" mass="18836">MVSSYSTSIMALVHARQLSSYKSRQSPTSEALLVSVHTMPSRAGLAPGKLLFAEDEMQILNSILSSSISTRKMSQPHKSDVLKHIESCIAFHLAGHGISDPIHPSKSCLLPEDCVGNPLRVVDLTSLKLFKKAPWLPFLSACSTGESQSNALQDECIHLASACRLAGFPHVVGSL</sequence>
<accession>A0AAX4IUK2</accession>
<reference evidence="3" key="1">
    <citation type="journal article" date="2023" name="bioRxiv">
        <title>Complete genome of the Medicago anthracnose fungus, Colletotrichum destructivum, reveals a mini-chromosome-like region within a core chromosome.</title>
        <authorList>
            <person name="Lapalu N."/>
            <person name="Simon A."/>
            <person name="Lu A."/>
            <person name="Plaumann P.-L."/>
            <person name="Amselem J."/>
            <person name="Pigne S."/>
            <person name="Auger A."/>
            <person name="Koch C."/>
            <person name="Dallery J.-F."/>
            <person name="O'Connell R.J."/>
        </authorList>
    </citation>
    <scope>NUCLEOTIDE SEQUENCE [LARGE SCALE GENOMIC DNA]</scope>
    <source>
        <strain evidence="3">CBS 520.97</strain>
    </source>
</reference>
<evidence type="ECO:0000313" key="3">
    <source>
        <dbReference type="Proteomes" id="UP001322277"/>
    </source>
</evidence>